<proteinExistence type="predicted"/>
<evidence type="ECO:0000313" key="4">
    <source>
        <dbReference type="Proteomes" id="UP000326678"/>
    </source>
</evidence>
<dbReference type="Gene3D" id="1.10.443.10">
    <property type="entry name" value="Intergrase catalytic core"/>
    <property type="match status" value="1"/>
</dbReference>
<dbReference type="Proteomes" id="UP000326678">
    <property type="component" value="Chromosome Gxm2"/>
</dbReference>
<evidence type="ECO:0000256" key="1">
    <source>
        <dbReference type="ARBA" id="ARBA00023172"/>
    </source>
</evidence>
<sequence length="417" mass="49866">MFTFGSQPYNYVHHNFLDISDDVWDADQLGLRVNQHQKRRKLVFLYIQQDWLKILVKKFIMFEAKSGSKQLQTLHHYISTFNSFSRFIHEDYPQINLADINRELIINYLSYSYKIGPSQKRMRLGILKLFFEIVTINQWFNFPGHLIRAEDYPKQPKRLPRYIPEDVMQQLNQHLNALPEQVMRMVLVIEETGMRIGELLQLPLNCLKQDFKGDYYIQFMRWKMLTESTIPISTELVAIIKEQQHYIFQNLNNDFEYLFCGRQGNKKKEFVPKATVMNTKSFIYFLKDLAVDYKIKDNVGKIWNFQSHQFRHTVGTRMINNGVPQHIIQRYLGHLSPAMTSVYAHIHDETLKKEITKYHETRVVNIVGETIELEPCSLLNNEELEWFKKMCWRWLYRMAGVVDLHYWENAHYHLIAA</sequence>
<dbReference type="InterPro" id="IPR002104">
    <property type="entry name" value="Integrase_catalytic"/>
</dbReference>
<gene>
    <name evidence="3" type="ORF">GXM_09539</name>
</gene>
<dbReference type="GO" id="GO:0015074">
    <property type="term" value="P:DNA integration"/>
    <property type="evidence" value="ECO:0007669"/>
    <property type="project" value="InterPro"/>
</dbReference>
<reference evidence="3 4" key="1">
    <citation type="submission" date="2019-10" db="EMBL/GenBank/DDBJ databases">
        <title>Genomic and transcriptomic insights into the perfect genentic adaptation of a filamentous nitrogen-fixing cyanobacterium to rice fields.</title>
        <authorList>
            <person name="Chen Z."/>
        </authorList>
    </citation>
    <scope>NUCLEOTIDE SEQUENCE [LARGE SCALE GENOMIC DNA]</scope>
    <source>
        <strain evidence="3">CCNUC1</strain>
    </source>
</reference>
<protein>
    <submittedName>
        <fullName evidence="3">Recombinase XerD</fullName>
    </submittedName>
</protein>
<dbReference type="Pfam" id="PF00589">
    <property type="entry name" value="Phage_integrase"/>
    <property type="match status" value="1"/>
</dbReference>
<dbReference type="InterPro" id="IPR050090">
    <property type="entry name" value="Tyrosine_recombinase_XerCD"/>
</dbReference>
<dbReference type="PANTHER" id="PTHR30349:SF64">
    <property type="entry name" value="PROPHAGE INTEGRASE INTD-RELATED"/>
    <property type="match status" value="1"/>
</dbReference>
<dbReference type="AlphaFoldDB" id="A0A5P8WGW5"/>
<evidence type="ECO:0000313" key="3">
    <source>
        <dbReference type="EMBL" id="QFS52045.1"/>
    </source>
</evidence>
<accession>A0A5P8WGW5</accession>
<name>A0A5P8WGW5_9NOSO</name>
<feature type="domain" description="Tyr recombinase" evidence="2">
    <location>
        <begin position="158"/>
        <end position="356"/>
    </location>
</feature>
<dbReference type="PANTHER" id="PTHR30349">
    <property type="entry name" value="PHAGE INTEGRASE-RELATED"/>
    <property type="match status" value="1"/>
</dbReference>
<evidence type="ECO:0000259" key="2">
    <source>
        <dbReference type="PROSITE" id="PS51898"/>
    </source>
</evidence>
<dbReference type="InterPro" id="IPR013762">
    <property type="entry name" value="Integrase-like_cat_sf"/>
</dbReference>
<dbReference type="PROSITE" id="PS51898">
    <property type="entry name" value="TYR_RECOMBINASE"/>
    <property type="match status" value="1"/>
</dbReference>
<dbReference type="GO" id="GO:0006310">
    <property type="term" value="P:DNA recombination"/>
    <property type="evidence" value="ECO:0007669"/>
    <property type="project" value="UniProtKB-KW"/>
</dbReference>
<keyword evidence="4" id="KW-1185">Reference proteome</keyword>
<organism evidence="3 4">
    <name type="scientific">Nostoc sphaeroides CCNUC1</name>
    <dbReference type="NCBI Taxonomy" id="2653204"/>
    <lineage>
        <taxon>Bacteria</taxon>
        <taxon>Bacillati</taxon>
        <taxon>Cyanobacteriota</taxon>
        <taxon>Cyanophyceae</taxon>
        <taxon>Nostocales</taxon>
        <taxon>Nostocaceae</taxon>
        <taxon>Nostoc</taxon>
    </lineage>
</organism>
<dbReference type="KEGG" id="nsh:GXM_09539"/>
<keyword evidence="1" id="KW-0233">DNA recombination</keyword>
<dbReference type="EMBL" id="CP045227">
    <property type="protein sequence ID" value="QFS52045.1"/>
    <property type="molecule type" value="Genomic_DNA"/>
</dbReference>
<dbReference type="InterPro" id="IPR011010">
    <property type="entry name" value="DNA_brk_join_enz"/>
</dbReference>
<dbReference type="SUPFAM" id="SSF56349">
    <property type="entry name" value="DNA breaking-rejoining enzymes"/>
    <property type="match status" value="1"/>
</dbReference>
<dbReference type="GO" id="GO:0003677">
    <property type="term" value="F:DNA binding"/>
    <property type="evidence" value="ECO:0007669"/>
    <property type="project" value="InterPro"/>
</dbReference>